<dbReference type="InterPro" id="IPR000232">
    <property type="entry name" value="HSF_DNA-bd"/>
</dbReference>
<evidence type="ECO:0000256" key="3">
    <source>
        <dbReference type="ARBA" id="ARBA00023242"/>
    </source>
</evidence>
<evidence type="ECO:0000256" key="5">
    <source>
        <dbReference type="SAM" id="MobiDB-lite"/>
    </source>
</evidence>
<feature type="region of interest" description="Disordered" evidence="5">
    <location>
        <begin position="312"/>
        <end position="334"/>
    </location>
</feature>
<dbReference type="GO" id="GO:0005634">
    <property type="term" value="C:nucleus"/>
    <property type="evidence" value="ECO:0007669"/>
    <property type="project" value="UniProtKB-SubCell"/>
</dbReference>
<reference evidence="7 8" key="1">
    <citation type="journal article" date="2016" name="Front. Microbiol.">
        <title>Genome and transcriptome sequences reveal the specific parasitism of the nematophagous Purpureocillium lilacinum 36-1.</title>
        <authorList>
            <person name="Xie J."/>
            <person name="Li S."/>
            <person name="Mo C."/>
            <person name="Xiao X."/>
            <person name="Peng D."/>
            <person name="Wang G."/>
            <person name="Xiao Y."/>
        </authorList>
    </citation>
    <scope>NUCLEOTIDE SEQUENCE [LARGE SCALE GENOMIC DNA]</scope>
    <source>
        <strain evidence="7 8">36-1</strain>
    </source>
</reference>
<evidence type="ECO:0000313" key="7">
    <source>
        <dbReference type="EMBL" id="PWI64306.1"/>
    </source>
</evidence>
<keyword evidence="2" id="KW-0238">DNA-binding</keyword>
<sequence length="430" mass="48284">MVADGQENRITAGAARALVEREVRTERDHANWRCRAVTTDARNRMRFGIICRDETEHQLVKRLVGTKLPRGARMLRDEVHPIRVDHVNLFAILDEMGAIHTGAAEANTDSPKAYDSMVVYLTKPAAHLTAQALWASLCVHVFRVERREYKQGGRGMVEAAAHVYDDKGAGKKISSQLCAGALEFTSAVLMAEISPPPPQKEIEQSEFGTFLGPHRLRDKVGFLLIRTRMLDDNAEHDTVHWGERGDTFIVVAGERFNSHILPKHFNHCNTLSFIRQLHKYSFHKVKPPTSEASLQNGNRISEFKHPCFRRGDNADRYKIRPKAPPSRRPGTTNRPANAQLISITKQLAATQRQARKLAQLYTDVARTNKLLVEETLAVREILTAQAQAQHEILNYLSPFTYDGLNNNPAAKVRHKTQDEGRMTPGAGATC</sequence>
<evidence type="ECO:0000259" key="6">
    <source>
        <dbReference type="SMART" id="SM00415"/>
    </source>
</evidence>
<evidence type="ECO:0000256" key="2">
    <source>
        <dbReference type="ARBA" id="ARBA00023125"/>
    </source>
</evidence>
<comment type="subcellular location">
    <subcellularLocation>
        <location evidence="1">Nucleus</location>
    </subcellularLocation>
</comment>
<dbReference type="AlphaFoldDB" id="A0A2U3DPY4"/>
<dbReference type="EMBL" id="LCWV01000072">
    <property type="protein sequence ID" value="PWI64306.1"/>
    <property type="molecule type" value="Genomic_DNA"/>
</dbReference>
<evidence type="ECO:0000313" key="8">
    <source>
        <dbReference type="Proteomes" id="UP000245956"/>
    </source>
</evidence>
<organism evidence="7 8">
    <name type="scientific">Purpureocillium lilacinum</name>
    <name type="common">Paecilomyces lilacinus</name>
    <dbReference type="NCBI Taxonomy" id="33203"/>
    <lineage>
        <taxon>Eukaryota</taxon>
        <taxon>Fungi</taxon>
        <taxon>Dikarya</taxon>
        <taxon>Ascomycota</taxon>
        <taxon>Pezizomycotina</taxon>
        <taxon>Sordariomycetes</taxon>
        <taxon>Hypocreomycetidae</taxon>
        <taxon>Hypocreales</taxon>
        <taxon>Ophiocordycipitaceae</taxon>
        <taxon>Purpureocillium</taxon>
    </lineage>
</organism>
<evidence type="ECO:0000256" key="1">
    <source>
        <dbReference type="ARBA" id="ARBA00004123"/>
    </source>
</evidence>
<dbReference type="InterPro" id="IPR036388">
    <property type="entry name" value="WH-like_DNA-bd_sf"/>
</dbReference>
<comment type="similarity">
    <text evidence="4">Belongs to the HSF family.</text>
</comment>
<dbReference type="GO" id="GO:0043565">
    <property type="term" value="F:sequence-specific DNA binding"/>
    <property type="evidence" value="ECO:0007669"/>
    <property type="project" value="InterPro"/>
</dbReference>
<feature type="domain" description="HSF-type DNA-binding" evidence="6">
    <location>
        <begin position="219"/>
        <end position="322"/>
    </location>
</feature>
<accession>A0A2U3DPY4</accession>
<comment type="caution">
    <text evidence="7">The sequence shown here is derived from an EMBL/GenBank/DDBJ whole genome shotgun (WGS) entry which is preliminary data.</text>
</comment>
<dbReference type="GO" id="GO:0003700">
    <property type="term" value="F:DNA-binding transcription factor activity"/>
    <property type="evidence" value="ECO:0007669"/>
    <property type="project" value="InterPro"/>
</dbReference>
<proteinExistence type="inferred from homology"/>
<evidence type="ECO:0000256" key="4">
    <source>
        <dbReference type="RuleBase" id="RU004020"/>
    </source>
</evidence>
<dbReference type="Gene3D" id="1.10.10.10">
    <property type="entry name" value="Winged helix-like DNA-binding domain superfamily/Winged helix DNA-binding domain"/>
    <property type="match status" value="1"/>
</dbReference>
<dbReference type="SMART" id="SM00415">
    <property type="entry name" value="HSF"/>
    <property type="match status" value="1"/>
</dbReference>
<dbReference type="Pfam" id="PF00447">
    <property type="entry name" value="HSF_DNA-bind"/>
    <property type="match status" value="1"/>
</dbReference>
<dbReference type="Proteomes" id="UP000245956">
    <property type="component" value="Unassembled WGS sequence"/>
</dbReference>
<dbReference type="PANTHER" id="PTHR10015">
    <property type="entry name" value="HEAT SHOCK TRANSCRIPTION FACTOR"/>
    <property type="match status" value="1"/>
</dbReference>
<keyword evidence="3" id="KW-0539">Nucleus</keyword>
<gene>
    <name evidence="7" type="ORF">PCL_11277</name>
</gene>
<dbReference type="SUPFAM" id="SSF46785">
    <property type="entry name" value="Winged helix' DNA-binding domain"/>
    <property type="match status" value="1"/>
</dbReference>
<name>A0A2U3DPY4_PURLI</name>
<dbReference type="InterPro" id="IPR036390">
    <property type="entry name" value="WH_DNA-bd_sf"/>
</dbReference>
<dbReference type="PRINTS" id="PR00056">
    <property type="entry name" value="HSFDOMAIN"/>
</dbReference>
<protein>
    <recommendedName>
        <fullName evidence="6">HSF-type DNA-binding domain-containing protein</fullName>
    </recommendedName>
</protein>
<dbReference type="PANTHER" id="PTHR10015:SF361">
    <property type="entry name" value="TRANSCRIPTION FACTOR SKN7"/>
    <property type="match status" value="1"/>
</dbReference>